<dbReference type="Proteomes" id="UP000235025">
    <property type="component" value="Unassembled WGS sequence"/>
</dbReference>
<protein>
    <submittedName>
        <fullName evidence="1">Uncharacterized protein</fullName>
    </submittedName>
</protein>
<evidence type="ECO:0000313" key="1">
    <source>
        <dbReference type="EMBL" id="PLZ95181.1"/>
    </source>
</evidence>
<accession>A0A2N6KA83</accession>
<proteinExistence type="predicted"/>
<reference evidence="1 2" key="1">
    <citation type="submission" date="2017-07" db="EMBL/GenBank/DDBJ databases">
        <title>Genomes of Fischerella (Mastigocladus) sp. strains.</title>
        <authorList>
            <person name="Miller S.R."/>
        </authorList>
    </citation>
    <scope>NUCLEOTIDE SEQUENCE [LARGE SCALE GENOMIC DNA]</scope>
    <source>
        <strain evidence="1 2">CCMEE 5268</strain>
    </source>
</reference>
<evidence type="ECO:0000313" key="2">
    <source>
        <dbReference type="Proteomes" id="UP000235025"/>
    </source>
</evidence>
<feature type="non-terminal residue" evidence="1">
    <location>
        <position position="319"/>
    </location>
</feature>
<sequence>PFLTQKVCQLLCEYESFIGAGEEAAVVEQLVQNHLITNWQTQVAAEHLQTIQDGLIANPRCDSIWLLRLYQQILQQGELLVHDSSVQTELLNLGLVAKQENKLRISNRIYEAVFNLNWVEHELGRLRPIIYNTTKLFELDEKATHPDIVLEQVLLWTNAQPFLTQKVCQLLCEYENFIGAGEEAIVVEQLVQNHLIASWQTQIAAEHLQAIQESLIKNQFCDPIQLLKLYQQILQYPEFPIQNYSAETELLNIGLVVKQEEKLKVANRIYQYVFNVDWVNQQLERLQPLIQNPIKVFQLNEKASCPEILVQEVLAWTGA</sequence>
<gene>
    <name evidence="1" type="ORF">CEN50_23165</name>
</gene>
<organism evidence="1 2">
    <name type="scientific">Fischerella thermalis CCMEE 5268</name>
    <dbReference type="NCBI Taxonomy" id="2019662"/>
    <lineage>
        <taxon>Bacteria</taxon>
        <taxon>Bacillati</taxon>
        <taxon>Cyanobacteriota</taxon>
        <taxon>Cyanophyceae</taxon>
        <taxon>Nostocales</taxon>
        <taxon>Hapalosiphonaceae</taxon>
        <taxon>Fischerella</taxon>
    </lineage>
</organism>
<dbReference type="AlphaFoldDB" id="A0A2N6KA83"/>
<comment type="caution">
    <text evidence="1">The sequence shown here is derived from an EMBL/GenBank/DDBJ whole genome shotgun (WGS) entry which is preliminary data.</text>
</comment>
<name>A0A2N6KA83_9CYAN</name>
<feature type="non-terminal residue" evidence="1">
    <location>
        <position position="1"/>
    </location>
</feature>
<dbReference type="EMBL" id="NMQA01000334">
    <property type="protein sequence ID" value="PLZ95181.1"/>
    <property type="molecule type" value="Genomic_DNA"/>
</dbReference>